<feature type="region of interest" description="Disordered" evidence="1">
    <location>
        <begin position="169"/>
        <end position="196"/>
    </location>
</feature>
<dbReference type="SUPFAM" id="SSF68906">
    <property type="entry name" value="SAP domain"/>
    <property type="match status" value="1"/>
</dbReference>
<dbReference type="InterPro" id="IPR036361">
    <property type="entry name" value="SAP_dom_sf"/>
</dbReference>
<evidence type="ECO:0000256" key="1">
    <source>
        <dbReference type="SAM" id="MobiDB-lite"/>
    </source>
</evidence>
<sequence length="245" mass="26201">MAAASHSPLHSAPPAGLVAGVVLPAPQLLESRTEELPRLTQVPLPVGQRPRPGWLPMGARCGVCSKKVADECGGVVCQRRGGDGTAGCGEGVCWRCMKRAPRDSFGGVRTTREEFESWGDDAWWMHEGCMRDEDWADYVGEGAAELAQEAAPEPAEGGGEAAAGKVTVATEDERLTPPELDEVPRAEEQGQAGPGVRVETLSVRQLKDILAANHVDCADCIEKADLVKRVLKTLNEGQAREREVD</sequence>
<dbReference type="AlphaFoldDB" id="A0A7S0AAU1"/>
<evidence type="ECO:0000259" key="2">
    <source>
        <dbReference type="Pfam" id="PF22968"/>
    </source>
</evidence>
<organism evidence="3">
    <name type="scientific">Pyrodinium bahamense</name>
    <dbReference type="NCBI Taxonomy" id="73915"/>
    <lineage>
        <taxon>Eukaryota</taxon>
        <taxon>Sar</taxon>
        <taxon>Alveolata</taxon>
        <taxon>Dinophyceae</taxon>
        <taxon>Gonyaulacales</taxon>
        <taxon>Pyrocystaceae</taxon>
        <taxon>Pyrodinium</taxon>
    </lineage>
</organism>
<dbReference type="Pfam" id="PF22968">
    <property type="entry name" value="RNF34L-like_3rd"/>
    <property type="match status" value="1"/>
</dbReference>
<dbReference type="EMBL" id="HBEG01022042">
    <property type="protein sequence ID" value="CAD8358005.1"/>
    <property type="molecule type" value="Transcribed_RNA"/>
</dbReference>
<proteinExistence type="predicted"/>
<feature type="domain" description="RNF34/RFFL HeH" evidence="2">
    <location>
        <begin position="198"/>
        <end position="236"/>
    </location>
</feature>
<feature type="compositionally biased region" description="Basic and acidic residues" evidence="1">
    <location>
        <begin position="171"/>
        <end position="188"/>
    </location>
</feature>
<protein>
    <recommendedName>
        <fullName evidence="2">RNF34/RFFL HeH domain-containing protein</fullName>
    </recommendedName>
</protein>
<gene>
    <name evidence="3" type="ORF">PBAH0796_LOCUS13372</name>
</gene>
<dbReference type="InterPro" id="IPR055111">
    <property type="entry name" value="RNF34_RFFL_HeH"/>
</dbReference>
<reference evidence="3" key="1">
    <citation type="submission" date="2021-01" db="EMBL/GenBank/DDBJ databases">
        <authorList>
            <person name="Corre E."/>
            <person name="Pelletier E."/>
            <person name="Niang G."/>
            <person name="Scheremetjew M."/>
            <person name="Finn R."/>
            <person name="Kale V."/>
            <person name="Holt S."/>
            <person name="Cochrane G."/>
            <person name="Meng A."/>
            <person name="Brown T."/>
            <person name="Cohen L."/>
        </authorList>
    </citation>
    <scope>NUCLEOTIDE SEQUENCE</scope>
    <source>
        <strain evidence="3">Pbaha01</strain>
    </source>
</reference>
<evidence type="ECO:0000313" key="3">
    <source>
        <dbReference type="EMBL" id="CAD8358005.1"/>
    </source>
</evidence>
<name>A0A7S0AAU1_9DINO</name>
<dbReference type="Gene3D" id="1.10.720.30">
    <property type="entry name" value="SAP domain"/>
    <property type="match status" value="1"/>
</dbReference>
<accession>A0A7S0AAU1</accession>